<comment type="caution">
    <text evidence="2">The sequence shown here is derived from an EMBL/GenBank/DDBJ whole genome shotgun (WGS) entry which is preliminary data.</text>
</comment>
<evidence type="ECO:0000313" key="2">
    <source>
        <dbReference type="EMBL" id="KAF5825900.1"/>
    </source>
</evidence>
<feature type="non-terminal residue" evidence="2">
    <location>
        <position position="241"/>
    </location>
</feature>
<dbReference type="EMBL" id="MU071726">
    <property type="protein sequence ID" value="KAF5825900.1"/>
    <property type="molecule type" value="Genomic_DNA"/>
</dbReference>
<keyword evidence="3" id="KW-1185">Reference proteome</keyword>
<gene>
    <name evidence="2" type="ORF">DUNSADRAFT_6070</name>
</gene>
<dbReference type="SUPFAM" id="SSF75005">
    <property type="entry name" value="Arabinanase/levansucrase/invertase"/>
    <property type="match status" value="1"/>
</dbReference>
<protein>
    <submittedName>
        <fullName evidence="2">Uncharacterized protein</fullName>
    </submittedName>
</protein>
<feature type="region of interest" description="Disordered" evidence="1">
    <location>
        <begin position="157"/>
        <end position="187"/>
    </location>
</feature>
<accession>A0ABQ7FTZ4</accession>
<name>A0ABQ7FTZ4_DUNSA</name>
<dbReference type="InterPro" id="IPR023296">
    <property type="entry name" value="Glyco_hydro_beta-prop_sf"/>
</dbReference>
<evidence type="ECO:0000256" key="1">
    <source>
        <dbReference type="SAM" id="MobiDB-lite"/>
    </source>
</evidence>
<reference evidence="2" key="1">
    <citation type="submission" date="2017-08" db="EMBL/GenBank/DDBJ databases">
        <authorList>
            <person name="Polle J.E."/>
            <person name="Barry K."/>
            <person name="Cushman J."/>
            <person name="Schmutz J."/>
            <person name="Tran D."/>
            <person name="Hathwaick L.T."/>
            <person name="Yim W.C."/>
            <person name="Jenkins J."/>
            <person name="Mckie-Krisberg Z.M."/>
            <person name="Prochnik S."/>
            <person name="Lindquist E."/>
            <person name="Dockter R.B."/>
            <person name="Adam C."/>
            <person name="Molina H."/>
            <person name="Bunkerborg J."/>
            <person name="Jin E."/>
            <person name="Buchheim M."/>
            <person name="Magnuson J."/>
        </authorList>
    </citation>
    <scope>NUCLEOTIDE SEQUENCE</scope>
    <source>
        <strain evidence="2">CCAP 19/18</strain>
    </source>
</reference>
<dbReference type="Proteomes" id="UP000815325">
    <property type="component" value="Unassembled WGS sequence"/>
</dbReference>
<organism evidence="2 3">
    <name type="scientific">Dunaliella salina</name>
    <name type="common">Green alga</name>
    <name type="synonym">Protococcus salinus</name>
    <dbReference type="NCBI Taxonomy" id="3046"/>
    <lineage>
        <taxon>Eukaryota</taxon>
        <taxon>Viridiplantae</taxon>
        <taxon>Chlorophyta</taxon>
        <taxon>core chlorophytes</taxon>
        <taxon>Chlorophyceae</taxon>
        <taxon>CS clade</taxon>
        <taxon>Chlamydomonadales</taxon>
        <taxon>Dunaliellaceae</taxon>
        <taxon>Dunaliella</taxon>
    </lineage>
</organism>
<evidence type="ECO:0000313" key="3">
    <source>
        <dbReference type="Proteomes" id="UP000815325"/>
    </source>
</evidence>
<dbReference type="Gene3D" id="2.115.10.20">
    <property type="entry name" value="Glycosyl hydrolase domain, family 43"/>
    <property type="match status" value="1"/>
</dbReference>
<sequence length="241" mass="26208">MDGAPSVRLPHCCKSWIENPHFHFLTAVNHGWSTLTGHSSLLYVLDIGLAQTSETSKSPPGTLRRVPLCFLHCSPLLVLPRWALQCCGMQSPCNLIPRNLIPCNSAGTGGDEPTSTCAVWRDPFFVPPVLDPKTGQPLPGQENRLQVPPAIAHTLPVASATPDEDGPKQQQQQQQLPPHAAGANGPQVLKDDDGYMMIIGSGHEGVGGTALVYRSKDLHRGWHFDGYLCTWPNLQTGLCWE</sequence>
<proteinExistence type="predicted"/>